<organism evidence="1 2">
    <name type="scientific">Streptomyces fructofermentans</name>
    <dbReference type="NCBI Taxonomy" id="152141"/>
    <lineage>
        <taxon>Bacteria</taxon>
        <taxon>Bacillati</taxon>
        <taxon>Actinomycetota</taxon>
        <taxon>Actinomycetes</taxon>
        <taxon>Kitasatosporales</taxon>
        <taxon>Streptomycetaceae</taxon>
        <taxon>Streptomyces</taxon>
    </lineage>
</organism>
<gene>
    <name evidence="1" type="ORF">GCM10010515_43690</name>
</gene>
<reference evidence="1" key="2">
    <citation type="submission" date="2020-09" db="EMBL/GenBank/DDBJ databases">
        <authorList>
            <person name="Sun Q."/>
            <person name="Ohkuma M."/>
        </authorList>
    </citation>
    <scope>NUCLEOTIDE SEQUENCE</scope>
    <source>
        <strain evidence="1">JCM 4956</strain>
    </source>
</reference>
<name>A0A918NJ43_9ACTN</name>
<comment type="caution">
    <text evidence="1">The sequence shown here is derived from an EMBL/GenBank/DDBJ whole genome shotgun (WGS) entry which is preliminary data.</text>
</comment>
<dbReference type="Proteomes" id="UP000645555">
    <property type="component" value="Unassembled WGS sequence"/>
</dbReference>
<evidence type="ECO:0000313" key="1">
    <source>
        <dbReference type="EMBL" id="GGX71392.1"/>
    </source>
</evidence>
<keyword evidence="2" id="KW-1185">Reference proteome</keyword>
<dbReference type="Pfam" id="PF19560">
    <property type="entry name" value="DUF6082"/>
    <property type="match status" value="1"/>
</dbReference>
<accession>A0A918NJ43</accession>
<protein>
    <submittedName>
        <fullName evidence="1">Uncharacterized protein</fullName>
    </submittedName>
</protein>
<sequence length="167" mass="19227">MARQSLWKGRLAAARSRFASASDSVAVAGSRHRRRAALTEQHRLHFDLLCKAMDDPALAAVLNTYESDVTPEKQRQYLFANALYVNALYFHRIGALTRRELHGHFRIMCQNRIFQEYWSATRHHRESLPDASEEAELGQMMDDLIQEQADSDTDEWWVVGEPPDEPS</sequence>
<dbReference type="RefSeq" id="WP_190037235.1">
    <property type="nucleotide sequence ID" value="NZ_BMWD01000015.1"/>
</dbReference>
<proteinExistence type="predicted"/>
<evidence type="ECO:0000313" key="2">
    <source>
        <dbReference type="Proteomes" id="UP000645555"/>
    </source>
</evidence>
<dbReference type="InterPro" id="IPR045728">
    <property type="entry name" value="DUF6082"/>
</dbReference>
<reference evidence="1" key="1">
    <citation type="journal article" date="2014" name="Int. J. Syst. Evol. Microbiol.">
        <title>Complete genome sequence of Corynebacterium casei LMG S-19264T (=DSM 44701T), isolated from a smear-ripened cheese.</title>
        <authorList>
            <consortium name="US DOE Joint Genome Institute (JGI-PGF)"/>
            <person name="Walter F."/>
            <person name="Albersmeier A."/>
            <person name="Kalinowski J."/>
            <person name="Ruckert C."/>
        </authorList>
    </citation>
    <scope>NUCLEOTIDE SEQUENCE</scope>
    <source>
        <strain evidence="1">JCM 4956</strain>
    </source>
</reference>
<dbReference type="AlphaFoldDB" id="A0A918NJ43"/>
<dbReference type="EMBL" id="BMWD01000015">
    <property type="protein sequence ID" value="GGX71392.1"/>
    <property type="molecule type" value="Genomic_DNA"/>
</dbReference>